<protein>
    <submittedName>
        <fullName evidence="2">Uncharacterized protein</fullName>
    </submittedName>
</protein>
<gene>
    <name evidence="2" type="ORF">BAE44_0007265</name>
</gene>
<reference evidence="2 3" key="1">
    <citation type="submission" date="2016-09" db="EMBL/GenBank/DDBJ databases">
        <title>The draft genome of Dichanthelium oligosanthes: A C3 panicoid grass species.</title>
        <authorList>
            <person name="Studer A.J."/>
            <person name="Schnable J.C."/>
            <person name="Brutnell T.P."/>
        </authorList>
    </citation>
    <scope>NUCLEOTIDE SEQUENCE [LARGE SCALE GENOMIC DNA]</scope>
    <source>
        <strain evidence="3">cv. Kellogg 1175</strain>
        <tissue evidence="2">Leaf</tissue>
    </source>
</reference>
<proteinExistence type="predicted"/>
<feature type="non-terminal residue" evidence="2">
    <location>
        <position position="1"/>
    </location>
</feature>
<feature type="compositionally biased region" description="Basic residues" evidence="1">
    <location>
        <begin position="44"/>
        <end position="67"/>
    </location>
</feature>
<feature type="compositionally biased region" description="Basic residues" evidence="1">
    <location>
        <begin position="27"/>
        <end position="36"/>
    </location>
</feature>
<name>A0A1E5W2S9_9POAL</name>
<dbReference type="EMBL" id="LWDX02022820">
    <property type="protein sequence ID" value="OEL31716.1"/>
    <property type="molecule type" value="Genomic_DNA"/>
</dbReference>
<evidence type="ECO:0000256" key="1">
    <source>
        <dbReference type="SAM" id="MobiDB-lite"/>
    </source>
</evidence>
<dbReference type="AlphaFoldDB" id="A0A1E5W2S9"/>
<evidence type="ECO:0000313" key="3">
    <source>
        <dbReference type="Proteomes" id="UP000095767"/>
    </source>
</evidence>
<evidence type="ECO:0000313" key="2">
    <source>
        <dbReference type="EMBL" id="OEL31716.1"/>
    </source>
</evidence>
<comment type="caution">
    <text evidence="2">The sequence shown here is derived from an EMBL/GenBank/DDBJ whole genome shotgun (WGS) entry which is preliminary data.</text>
</comment>
<dbReference type="Proteomes" id="UP000095767">
    <property type="component" value="Unassembled WGS sequence"/>
</dbReference>
<feature type="compositionally biased region" description="Low complexity" evidence="1">
    <location>
        <begin position="1"/>
        <end position="21"/>
    </location>
</feature>
<accession>A0A1E5W2S9</accession>
<feature type="region of interest" description="Disordered" evidence="1">
    <location>
        <begin position="1"/>
        <end position="82"/>
    </location>
</feature>
<organism evidence="2 3">
    <name type="scientific">Dichanthelium oligosanthes</name>
    <dbReference type="NCBI Taxonomy" id="888268"/>
    <lineage>
        <taxon>Eukaryota</taxon>
        <taxon>Viridiplantae</taxon>
        <taxon>Streptophyta</taxon>
        <taxon>Embryophyta</taxon>
        <taxon>Tracheophyta</taxon>
        <taxon>Spermatophyta</taxon>
        <taxon>Magnoliopsida</taxon>
        <taxon>Liliopsida</taxon>
        <taxon>Poales</taxon>
        <taxon>Poaceae</taxon>
        <taxon>PACMAD clade</taxon>
        <taxon>Panicoideae</taxon>
        <taxon>Panicodae</taxon>
        <taxon>Paniceae</taxon>
        <taxon>Dichantheliinae</taxon>
        <taxon>Dichanthelium</taxon>
    </lineage>
</organism>
<keyword evidence="3" id="KW-1185">Reference proteome</keyword>
<sequence length="124" mass="13811">LLLQQLQRQPAAPLLQGLPPLLDRRRSAPKRPRRRRPPQEQASRPRRRRPPRGGCGSRRRRGLRPRLPRPAPAPSFLPDLPVSGLRRAVARLPRPPVLTCRSAIRSASPGPLAAFGYVATGRLV</sequence>